<dbReference type="EMBL" id="BARW01010764">
    <property type="protein sequence ID" value="GAI80217.1"/>
    <property type="molecule type" value="Genomic_DNA"/>
</dbReference>
<evidence type="ECO:0000313" key="1">
    <source>
        <dbReference type="EMBL" id="GAI80217.1"/>
    </source>
</evidence>
<proteinExistence type="predicted"/>
<name>X1RHI6_9ZZZZ</name>
<protein>
    <submittedName>
        <fullName evidence="1">Uncharacterized protein</fullName>
    </submittedName>
</protein>
<sequence length="92" mass="10237">KVGHGARPVEEIERLIVRRPNDAINDEARNKYIPAGNYSELLLGSDTFPGLLLNLRETARLTIRFFCDEFVRGCGRADTVKKLEGGPPLTTP</sequence>
<feature type="non-terminal residue" evidence="1">
    <location>
        <position position="1"/>
    </location>
</feature>
<dbReference type="AlphaFoldDB" id="X1RHI6"/>
<reference evidence="1" key="1">
    <citation type="journal article" date="2014" name="Front. Microbiol.">
        <title>High frequency of phylogenetically diverse reductive dehalogenase-homologous genes in deep subseafloor sedimentary metagenomes.</title>
        <authorList>
            <person name="Kawai M."/>
            <person name="Futagami T."/>
            <person name="Toyoda A."/>
            <person name="Takaki Y."/>
            <person name="Nishi S."/>
            <person name="Hori S."/>
            <person name="Arai W."/>
            <person name="Tsubouchi T."/>
            <person name="Morono Y."/>
            <person name="Uchiyama I."/>
            <person name="Ito T."/>
            <person name="Fujiyama A."/>
            <person name="Inagaki F."/>
            <person name="Takami H."/>
        </authorList>
    </citation>
    <scope>NUCLEOTIDE SEQUENCE</scope>
    <source>
        <strain evidence="1">Expedition CK06-06</strain>
    </source>
</reference>
<gene>
    <name evidence="1" type="ORF">S12H4_21042</name>
</gene>
<accession>X1RHI6</accession>
<organism evidence="1">
    <name type="scientific">marine sediment metagenome</name>
    <dbReference type="NCBI Taxonomy" id="412755"/>
    <lineage>
        <taxon>unclassified sequences</taxon>
        <taxon>metagenomes</taxon>
        <taxon>ecological metagenomes</taxon>
    </lineage>
</organism>
<comment type="caution">
    <text evidence="1">The sequence shown here is derived from an EMBL/GenBank/DDBJ whole genome shotgun (WGS) entry which is preliminary data.</text>
</comment>